<evidence type="ECO:0000256" key="1">
    <source>
        <dbReference type="SAM" id="MobiDB-lite"/>
    </source>
</evidence>
<dbReference type="AlphaFoldDB" id="A0A8K0JLC5"/>
<keyword evidence="2" id="KW-1133">Transmembrane helix</keyword>
<proteinExistence type="predicted"/>
<gene>
    <name evidence="3" type="ORF">FFLO_04221</name>
</gene>
<feature type="region of interest" description="Disordered" evidence="1">
    <location>
        <begin position="134"/>
        <end position="219"/>
    </location>
</feature>
<sequence length="219" mass="23061">MIRQIEALSSYSPMSVCRFGAIFTLFTWSLVGEIGKWNFPIYLFGIVSHEMSGFVVYREFIHILFPSLFLDGFALLSSTSNLFTFILAALSLGLKLALYMSAKRVLLEKGGEAVNGFASLDPRRAMQNFQAAGGGGGWGTGNGGQTLGSGGEQGGQTIFAMPGALSSTPPPYTNQGSGGNNNGRFPGSGFTLGTDDDNEQGHIPGPGNQTGRGGYQAVP</sequence>
<organism evidence="3 4">
    <name type="scientific">Filobasidium floriforme</name>
    <dbReference type="NCBI Taxonomy" id="5210"/>
    <lineage>
        <taxon>Eukaryota</taxon>
        <taxon>Fungi</taxon>
        <taxon>Dikarya</taxon>
        <taxon>Basidiomycota</taxon>
        <taxon>Agaricomycotina</taxon>
        <taxon>Tremellomycetes</taxon>
        <taxon>Filobasidiales</taxon>
        <taxon>Filobasidiaceae</taxon>
        <taxon>Filobasidium</taxon>
    </lineage>
</organism>
<keyword evidence="2" id="KW-0812">Transmembrane</keyword>
<feature type="transmembrane region" description="Helical" evidence="2">
    <location>
        <begin position="82"/>
        <end position="100"/>
    </location>
</feature>
<evidence type="ECO:0000313" key="3">
    <source>
        <dbReference type="EMBL" id="KAG7531637.1"/>
    </source>
</evidence>
<reference evidence="3" key="1">
    <citation type="submission" date="2020-04" db="EMBL/GenBank/DDBJ databases">
        <title>Analysis of mating type loci in Filobasidium floriforme.</title>
        <authorList>
            <person name="Nowrousian M."/>
        </authorList>
    </citation>
    <scope>NUCLEOTIDE SEQUENCE</scope>
    <source>
        <strain evidence="3">CBS 6242</strain>
    </source>
</reference>
<accession>A0A8K0JLC5</accession>
<keyword evidence="2" id="KW-0472">Membrane</keyword>
<feature type="compositionally biased region" description="Gly residues" evidence="1">
    <location>
        <begin position="208"/>
        <end position="219"/>
    </location>
</feature>
<name>A0A8K0JLC5_9TREE</name>
<keyword evidence="4" id="KW-1185">Reference proteome</keyword>
<dbReference type="EMBL" id="JABELV010000086">
    <property type="protein sequence ID" value="KAG7531637.1"/>
    <property type="molecule type" value="Genomic_DNA"/>
</dbReference>
<comment type="caution">
    <text evidence="3">The sequence shown here is derived from an EMBL/GenBank/DDBJ whole genome shotgun (WGS) entry which is preliminary data.</text>
</comment>
<evidence type="ECO:0000256" key="2">
    <source>
        <dbReference type="SAM" id="Phobius"/>
    </source>
</evidence>
<evidence type="ECO:0000313" key="4">
    <source>
        <dbReference type="Proteomes" id="UP000812966"/>
    </source>
</evidence>
<protein>
    <submittedName>
        <fullName evidence="3">Uncharacterized protein</fullName>
    </submittedName>
</protein>
<feature type="compositionally biased region" description="Gly residues" evidence="1">
    <location>
        <begin position="134"/>
        <end position="154"/>
    </location>
</feature>
<feature type="transmembrane region" description="Helical" evidence="2">
    <location>
        <begin position="20"/>
        <end position="44"/>
    </location>
</feature>
<dbReference type="Proteomes" id="UP000812966">
    <property type="component" value="Unassembled WGS sequence"/>
</dbReference>